<keyword evidence="6" id="KW-1185">Reference proteome</keyword>
<evidence type="ECO:0000313" key="6">
    <source>
        <dbReference type="Proteomes" id="UP000031668"/>
    </source>
</evidence>
<feature type="domain" description="AAA ATPase AAA+ lid" evidence="4">
    <location>
        <begin position="15"/>
        <end position="54"/>
    </location>
</feature>
<dbReference type="Gene3D" id="3.40.50.300">
    <property type="entry name" value="P-loop containing nucleotide triphosphate hydrolases"/>
    <property type="match status" value="1"/>
</dbReference>
<proteinExistence type="predicted"/>
<accession>A0A0C2MT87</accession>
<feature type="domain" description="ATPase AAA-type core" evidence="3">
    <location>
        <begin position="107"/>
        <end position="154"/>
    </location>
</feature>
<dbReference type="PANTHER" id="PTHR23077">
    <property type="entry name" value="AAA-FAMILY ATPASE"/>
    <property type="match status" value="1"/>
</dbReference>
<evidence type="ECO:0000256" key="1">
    <source>
        <dbReference type="ARBA" id="ARBA00022741"/>
    </source>
</evidence>
<comment type="caution">
    <text evidence="5">The sequence shown here is derived from an EMBL/GenBank/DDBJ whole genome shotgun (WGS) entry which is preliminary data.</text>
</comment>
<dbReference type="Pfam" id="PF00004">
    <property type="entry name" value="AAA"/>
    <property type="match status" value="1"/>
</dbReference>
<dbReference type="AlphaFoldDB" id="A0A0C2MT87"/>
<evidence type="ECO:0000259" key="4">
    <source>
        <dbReference type="Pfam" id="PF17862"/>
    </source>
</evidence>
<dbReference type="GO" id="GO:0016887">
    <property type="term" value="F:ATP hydrolysis activity"/>
    <property type="evidence" value="ECO:0007669"/>
    <property type="project" value="InterPro"/>
</dbReference>
<dbReference type="InterPro" id="IPR041569">
    <property type="entry name" value="AAA_lid_3"/>
</dbReference>
<evidence type="ECO:0000259" key="3">
    <source>
        <dbReference type="Pfam" id="PF00004"/>
    </source>
</evidence>
<sequence length="195" mass="22295">MLNIITKQFELSDCVDLRIIARHTPGYVASDLVALVRESTLISHDDSSDKDKVQDNKIHIIQDHLIVYRILTKNAVKYVKPLSTREGFSTLHDVNWEDVGGMETVKEYLQLAIAYVGESERAVRNLFARAQIAEPCVIFFDEIDSLCSKRSDDSNVNLLFIESTRVSIGEPVIDRDGRYSETQTCFYYRGNEQTR</sequence>
<name>A0A0C2MT87_THEKT</name>
<dbReference type="InterPro" id="IPR003959">
    <property type="entry name" value="ATPase_AAA_core"/>
</dbReference>
<evidence type="ECO:0000313" key="5">
    <source>
        <dbReference type="EMBL" id="KII70516.1"/>
    </source>
</evidence>
<keyword evidence="1" id="KW-0547">Nucleotide-binding</keyword>
<dbReference type="Gene3D" id="1.10.8.60">
    <property type="match status" value="1"/>
</dbReference>
<evidence type="ECO:0000256" key="2">
    <source>
        <dbReference type="ARBA" id="ARBA00022840"/>
    </source>
</evidence>
<gene>
    <name evidence="5" type="ORF">RF11_14830</name>
</gene>
<dbReference type="Proteomes" id="UP000031668">
    <property type="component" value="Unassembled WGS sequence"/>
</dbReference>
<organism evidence="5 6">
    <name type="scientific">Thelohanellus kitauei</name>
    <name type="common">Myxosporean</name>
    <dbReference type="NCBI Taxonomy" id="669202"/>
    <lineage>
        <taxon>Eukaryota</taxon>
        <taxon>Metazoa</taxon>
        <taxon>Cnidaria</taxon>
        <taxon>Myxozoa</taxon>
        <taxon>Myxosporea</taxon>
        <taxon>Bivalvulida</taxon>
        <taxon>Platysporina</taxon>
        <taxon>Myxobolidae</taxon>
        <taxon>Thelohanellus</taxon>
    </lineage>
</organism>
<dbReference type="SUPFAM" id="SSF52540">
    <property type="entry name" value="P-loop containing nucleoside triphosphate hydrolases"/>
    <property type="match status" value="1"/>
</dbReference>
<keyword evidence="2" id="KW-0067">ATP-binding</keyword>
<dbReference type="Pfam" id="PF17862">
    <property type="entry name" value="AAA_lid_3"/>
    <property type="match status" value="1"/>
</dbReference>
<dbReference type="PANTHER" id="PTHR23077:SF171">
    <property type="entry name" value="NUCLEAR VALOSIN-CONTAINING PROTEIN-LIKE"/>
    <property type="match status" value="1"/>
</dbReference>
<protein>
    <submittedName>
        <fullName evidence="5">Nuclear valosin-containing protein-like protein</fullName>
    </submittedName>
</protein>
<dbReference type="InterPro" id="IPR050168">
    <property type="entry name" value="AAA_ATPase_domain"/>
</dbReference>
<dbReference type="EMBL" id="JWZT01002036">
    <property type="protein sequence ID" value="KII70516.1"/>
    <property type="molecule type" value="Genomic_DNA"/>
</dbReference>
<reference evidence="5 6" key="1">
    <citation type="journal article" date="2014" name="Genome Biol. Evol.">
        <title>The genome of the myxosporean Thelohanellus kitauei shows adaptations to nutrient acquisition within its fish host.</title>
        <authorList>
            <person name="Yang Y."/>
            <person name="Xiong J."/>
            <person name="Zhou Z."/>
            <person name="Huo F."/>
            <person name="Miao W."/>
            <person name="Ran C."/>
            <person name="Liu Y."/>
            <person name="Zhang J."/>
            <person name="Feng J."/>
            <person name="Wang M."/>
            <person name="Wang M."/>
            <person name="Wang L."/>
            <person name="Yao B."/>
        </authorList>
    </citation>
    <scope>NUCLEOTIDE SEQUENCE [LARGE SCALE GENOMIC DNA]</scope>
    <source>
        <strain evidence="5">Wuqing</strain>
    </source>
</reference>
<dbReference type="OMA" id="AQIAEPC"/>
<dbReference type="OrthoDB" id="2187at2759"/>
<dbReference type="GO" id="GO:0005524">
    <property type="term" value="F:ATP binding"/>
    <property type="evidence" value="ECO:0007669"/>
    <property type="project" value="UniProtKB-KW"/>
</dbReference>
<dbReference type="InterPro" id="IPR027417">
    <property type="entry name" value="P-loop_NTPase"/>
</dbReference>